<keyword evidence="1" id="KW-0472">Membrane</keyword>
<protein>
    <submittedName>
        <fullName evidence="2">Tryptophan-rich sensory protein</fullName>
    </submittedName>
</protein>
<keyword evidence="1" id="KW-1133">Transmembrane helix</keyword>
<dbReference type="InterPro" id="IPR004307">
    <property type="entry name" value="TspO_MBR"/>
</dbReference>
<gene>
    <name evidence="2" type="primary">tspO</name>
    <name evidence="2" type="ORF">ENKNEFLB_02327</name>
</gene>
<organism evidence="2 3">
    <name type="scientific">Nocardioides aquaticus</name>
    <dbReference type="NCBI Taxonomy" id="160826"/>
    <lineage>
        <taxon>Bacteria</taxon>
        <taxon>Bacillati</taxon>
        <taxon>Actinomycetota</taxon>
        <taxon>Actinomycetes</taxon>
        <taxon>Propionibacteriales</taxon>
        <taxon>Nocardioidaceae</taxon>
        <taxon>Nocardioides</taxon>
    </lineage>
</organism>
<dbReference type="CDD" id="cd15904">
    <property type="entry name" value="TSPO_MBR"/>
    <property type="match status" value="1"/>
</dbReference>
<dbReference type="Pfam" id="PF03073">
    <property type="entry name" value="TspO_MBR"/>
    <property type="match status" value="1"/>
</dbReference>
<dbReference type="Proteomes" id="UP000679307">
    <property type="component" value="Chromosome"/>
</dbReference>
<keyword evidence="1" id="KW-0812">Transmembrane</keyword>
<feature type="transmembrane region" description="Helical" evidence="1">
    <location>
        <begin position="50"/>
        <end position="70"/>
    </location>
</feature>
<reference evidence="2 3" key="1">
    <citation type="submission" date="2021-05" db="EMBL/GenBank/DDBJ databases">
        <title>Complete genome of Nocardioides aquaticus KCTC 9944T isolated from meromictic and hypersaline Ekho Lake, Antarctica.</title>
        <authorList>
            <person name="Hwang K."/>
            <person name="Kim K.M."/>
            <person name="Choe H."/>
        </authorList>
    </citation>
    <scope>NUCLEOTIDE SEQUENCE [LARGE SCALE GENOMIC DNA]</scope>
    <source>
        <strain evidence="2 3">KCTC 9944</strain>
    </source>
</reference>
<dbReference type="EMBL" id="CP075371">
    <property type="protein sequence ID" value="QVT79937.1"/>
    <property type="molecule type" value="Genomic_DNA"/>
</dbReference>
<feature type="transmembrane region" description="Helical" evidence="1">
    <location>
        <begin position="135"/>
        <end position="155"/>
    </location>
</feature>
<dbReference type="PANTHER" id="PTHR10057:SF0">
    <property type="entry name" value="TRANSLOCATOR PROTEIN"/>
    <property type="match status" value="1"/>
</dbReference>
<keyword evidence="3" id="KW-1185">Reference proteome</keyword>
<accession>A0ABX8ELG2</accession>
<feature type="transmembrane region" description="Helical" evidence="1">
    <location>
        <begin position="77"/>
        <end position="100"/>
    </location>
</feature>
<evidence type="ECO:0000256" key="1">
    <source>
        <dbReference type="SAM" id="Phobius"/>
    </source>
</evidence>
<feature type="transmembrane region" description="Helical" evidence="1">
    <location>
        <begin position="106"/>
        <end position="128"/>
    </location>
</feature>
<evidence type="ECO:0000313" key="2">
    <source>
        <dbReference type="EMBL" id="QVT79937.1"/>
    </source>
</evidence>
<dbReference type="PANTHER" id="PTHR10057">
    <property type="entry name" value="PERIPHERAL-TYPE BENZODIAZEPINE RECEPTOR"/>
    <property type="match status" value="1"/>
</dbReference>
<proteinExistence type="predicted"/>
<sequence length="159" mass="16793">MTASGPGGWVATFAWVAVVLLYAALSSVWTAHDPGWYARLLKPSLQPPDVVFAVVWPLNFLALLGVGVWFTRSAAAAAVWPATLVLAGSAVAALAWAWLFYVPHRIGAATVALAVAAALTWVLVALVIRSLPWAGVALVPYAVWLSVATALSVQYSRLN</sequence>
<evidence type="ECO:0000313" key="3">
    <source>
        <dbReference type="Proteomes" id="UP000679307"/>
    </source>
</evidence>
<name>A0ABX8ELG2_9ACTN</name>